<comment type="subcellular location">
    <subcellularLocation>
        <location evidence="1">Cytoplasm</location>
    </subcellularLocation>
</comment>
<keyword evidence="3" id="KW-1185">Reference proteome</keyword>
<dbReference type="PANTHER" id="PTHR38040">
    <property type="entry name" value="UBIQUINONE BIOSYNTHESIS ACCESSORY FACTOR UBIK"/>
    <property type="match status" value="1"/>
</dbReference>
<proteinExistence type="inferred from homology"/>
<dbReference type="EMBL" id="CP015249">
    <property type="protein sequence ID" value="ANB16117.1"/>
    <property type="molecule type" value="Genomic_DNA"/>
</dbReference>
<evidence type="ECO:0000256" key="1">
    <source>
        <dbReference type="HAMAP-Rule" id="MF_02216"/>
    </source>
</evidence>
<dbReference type="InterPro" id="IPR007475">
    <property type="entry name" value="UbiK"/>
</dbReference>
<dbReference type="HAMAP" id="MF_02216">
    <property type="entry name" value="UbiK"/>
    <property type="match status" value="1"/>
</dbReference>
<dbReference type="Proteomes" id="UP000076830">
    <property type="component" value="Chromosome"/>
</dbReference>
<dbReference type="KEGG" id="dko:I596_77"/>
<comment type="function">
    <text evidence="1">Required for efficient ubiquinone (coenzyme Q) biosynthesis. UbiK is probably an accessory factor of Ubi enzymes and facilitates ubiquinone biosynthesis by acting as an assembly factor, a targeting factor, or both.</text>
</comment>
<dbReference type="OrthoDB" id="5297354at2"/>
<dbReference type="AlphaFoldDB" id="A0A167G3J5"/>
<reference evidence="2 3" key="1">
    <citation type="submission" date="2016-04" db="EMBL/GenBank/DDBJ databases">
        <title>Complete genome sequence of Dokdonella koreensis DS-123T.</title>
        <authorList>
            <person name="Kim J.F."/>
            <person name="Lee H."/>
            <person name="Kwak M.-J."/>
        </authorList>
    </citation>
    <scope>NUCLEOTIDE SEQUENCE [LARGE SCALE GENOMIC DNA]</scope>
    <source>
        <strain evidence="2 3">DS-123</strain>
    </source>
</reference>
<dbReference type="GO" id="GO:0006744">
    <property type="term" value="P:ubiquinone biosynthetic process"/>
    <property type="evidence" value="ECO:0007669"/>
    <property type="project" value="UniProtKB-UniRule"/>
</dbReference>
<keyword evidence="1" id="KW-0831">Ubiquinone biosynthesis</keyword>
<dbReference type="STRING" id="1300342.I596_77"/>
<sequence>MTVIGSIDELAARLADLMPSGVRQAREDLTSNVRSILVSGLRQLDLVTREEFDVQRCVLLRTREKLEELERQIGALEAALVLPGRGPATH</sequence>
<accession>A0A167G3J5</accession>
<organism evidence="2 3">
    <name type="scientific">Dokdonella koreensis DS-123</name>
    <dbReference type="NCBI Taxonomy" id="1300342"/>
    <lineage>
        <taxon>Bacteria</taxon>
        <taxon>Pseudomonadati</taxon>
        <taxon>Pseudomonadota</taxon>
        <taxon>Gammaproteobacteria</taxon>
        <taxon>Lysobacterales</taxon>
        <taxon>Rhodanobacteraceae</taxon>
        <taxon>Dokdonella</taxon>
    </lineage>
</organism>
<evidence type="ECO:0000313" key="3">
    <source>
        <dbReference type="Proteomes" id="UP000076830"/>
    </source>
</evidence>
<dbReference type="PANTHER" id="PTHR38040:SF1">
    <property type="entry name" value="UBIQUINONE BIOSYNTHESIS ACCESSORY FACTOR UBIK"/>
    <property type="match status" value="1"/>
</dbReference>
<evidence type="ECO:0000313" key="2">
    <source>
        <dbReference type="EMBL" id="ANB16117.1"/>
    </source>
</evidence>
<comment type="similarity">
    <text evidence="1">Belongs to the UbiK family.</text>
</comment>
<protein>
    <recommendedName>
        <fullName evidence="1">Ubiquinone biosynthesis accessory factor UbiK</fullName>
    </recommendedName>
</protein>
<gene>
    <name evidence="1" type="primary">ubiK</name>
    <name evidence="2" type="ORF">I596_77</name>
</gene>
<dbReference type="RefSeq" id="WP_067642566.1">
    <property type="nucleotide sequence ID" value="NZ_CP015249.1"/>
</dbReference>
<dbReference type="Pfam" id="PF04380">
    <property type="entry name" value="BMFP"/>
    <property type="match status" value="1"/>
</dbReference>
<comment type="pathway">
    <text evidence="1">Cofactor biosynthesis; ubiquinone biosynthesis.</text>
</comment>
<dbReference type="NCBIfam" id="NF047835">
    <property type="entry name" value="UbiqAccUbiK"/>
    <property type="match status" value="1"/>
</dbReference>
<name>A0A167G3J5_9GAMM</name>
<keyword evidence="1" id="KW-0963">Cytoplasm</keyword>
<dbReference type="UniPathway" id="UPA00232"/>
<dbReference type="GO" id="GO:0005829">
    <property type="term" value="C:cytosol"/>
    <property type="evidence" value="ECO:0007669"/>
    <property type="project" value="TreeGrafter"/>
</dbReference>